<dbReference type="EMBL" id="KN817645">
    <property type="protein sequence ID" value="KJA15410.1"/>
    <property type="molecule type" value="Genomic_DNA"/>
</dbReference>
<evidence type="ECO:0000256" key="3">
    <source>
        <dbReference type="ARBA" id="ARBA00022692"/>
    </source>
</evidence>
<keyword evidence="3 6" id="KW-0812">Transmembrane</keyword>
<evidence type="ECO:0000256" key="2">
    <source>
        <dbReference type="ARBA" id="ARBA00009190"/>
    </source>
</evidence>
<feature type="transmembrane region" description="Helical" evidence="6">
    <location>
        <begin position="78"/>
        <end position="96"/>
    </location>
</feature>
<dbReference type="Pfam" id="PF01169">
    <property type="entry name" value="GDT1"/>
    <property type="match status" value="2"/>
</dbReference>
<sequence length="286" mass="30293">MASVIYNEAEGSVQGLVQSFAMIIVSEIGDKTFLIAAILAMRHPRMLVFAGAFGSLVVMSILSAAMGHLLPTLIPRSWTQAAAALLFLVFGARMFVEARQMEGGNSKIQEEMREAEEEIEGDDAEHDDTGLPSAGVDGHAIPLEAIEEGGRASPRTSPSRAAAKTTWAEGARNFCSLFLGPVFVQAFVLTFLGEWGDRSQIATIALGAAHNVYLVTIGTVVGHSCCTALAVIGGRYVSTKISVKHVTFGGSILFLLFGVIYLYEAFVMSADVDMSIPISAGSQSVG</sequence>
<evidence type="ECO:0000313" key="9">
    <source>
        <dbReference type="Proteomes" id="UP000054270"/>
    </source>
</evidence>
<dbReference type="OMA" id="ILGHAIC"/>
<dbReference type="Proteomes" id="UP000054270">
    <property type="component" value="Unassembled WGS sequence"/>
</dbReference>
<protein>
    <recommendedName>
        <fullName evidence="6">GDT1 family protein</fullName>
    </recommendedName>
</protein>
<evidence type="ECO:0000313" key="8">
    <source>
        <dbReference type="EMBL" id="KJA15410.1"/>
    </source>
</evidence>
<dbReference type="GO" id="GO:0015085">
    <property type="term" value="F:calcium ion transmembrane transporter activity"/>
    <property type="evidence" value="ECO:0007669"/>
    <property type="project" value="TreeGrafter"/>
</dbReference>
<dbReference type="STRING" id="945553.A0A0D2P4K2"/>
<evidence type="ECO:0000256" key="1">
    <source>
        <dbReference type="ARBA" id="ARBA00004141"/>
    </source>
</evidence>
<dbReference type="GO" id="GO:0005384">
    <property type="term" value="F:manganese ion transmembrane transporter activity"/>
    <property type="evidence" value="ECO:0007669"/>
    <property type="project" value="TreeGrafter"/>
</dbReference>
<gene>
    <name evidence="8" type="ORF">HYPSUDRAFT_48428</name>
</gene>
<name>A0A0D2P4K2_HYPSF</name>
<keyword evidence="5 6" id="KW-0472">Membrane</keyword>
<keyword evidence="4 6" id="KW-1133">Transmembrane helix</keyword>
<dbReference type="OrthoDB" id="442680at2759"/>
<dbReference type="GO" id="GO:0000329">
    <property type="term" value="C:fungal-type vacuole membrane"/>
    <property type="evidence" value="ECO:0007669"/>
    <property type="project" value="TreeGrafter"/>
</dbReference>
<dbReference type="PROSITE" id="PS01214">
    <property type="entry name" value="UPF0016"/>
    <property type="match status" value="1"/>
</dbReference>
<evidence type="ECO:0000256" key="6">
    <source>
        <dbReference type="RuleBase" id="RU365102"/>
    </source>
</evidence>
<dbReference type="AlphaFoldDB" id="A0A0D2P4K2"/>
<dbReference type="PANTHER" id="PTHR12608">
    <property type="entry name" value="TRANSMEMBRANE PROTEIN HTP-1 RELATED"/>
    <property type="match status" value="1"/>
</dbReference>
<keyword evidence="9" id="KW-1185">Reference proteome</keyword>
<dbReference type="PANTHER" id="PTHR12608:SF1">
    <property type="entry name" value="TRANSMEMBRANE PROTEIN 165"/>
    <property type="match status" value="1"/>
</dbReference>
<dbReference type="InterPro" id="IPR001727">
    <property type="entry name" value="GDT1-like"/>
</dbReference>
<dbReference type="GO" id="GO:0005794">
    <property type="term" value="C:Golgi apparatus"/>
    <property type="evidence" value="ECO:0007669"/>
    <property type="project" value="TreeGrafter"/>
</dbReference>
<dbReference type="GO" id="GO:0032472">
    <property type="term" value="P:Golgi calcium ion transport"/>
    <property type="evidence" value="ECO:0007669"/>
    <property type="project" value="TreeGrafter"/>
</dbReference>
<dbReference type="InterPro" id="IPR049555">
    <property type="entry name" value="GDT1-like_CS"/>
</dbReference>
<reference evidence="9" key="1">
    <citation type="submission" date="2014-04" db="EMBL/GenBank/DDBJ databases">
        <title>Evolutionary Origins and Diversification of the Mycorrhizal Mutualists.</title>
        <authorList>
            <consortium name="DOE Joint Genome Institute"/>
            <consortium name="Mycorrhizal Genomics Consortium"/>
            <person name="Kohler A."/>
            <person name="Kuo A."/>
            <person name="Nagy L.G."/>
            <person name="Floudas D."/>
            <person name="Copeland A."/>
            <person name="Barry K.W."/>
            <person name="Cichocki N."/>
            <person name="Veneault-Fourrey C."/>
            <person name="LaButti K."/>
            <person name="Lindquist E.A."/>
            <person name="Lipzen A."/>
            <person name="Lundell T."/>
            <person name="Morin E."/>
            <person name="Murat C."/>
            <person name="Riley R."/>
            <person name="Ohm R."/>
            <person name="Sun H."/>
            <person name="Tunlid A."/>
            <person name="Henrissat B."/>
            <person name="Grigoriev I.V."/>
            <person name="Hibbett D.S."/>
            <person name="Martin F."/>
        </authorList>
    </citation>
    <scope>NUCLEOTIDE SEQUENCE [LARGE SCALE GENOMIC DNA]</scope>
    <source>
        <strain evidence="9">FD-334 SS-4</strain>
    </source>
</reference>
<evidence type="ECO:0000256" key="5">
    <source>
        <dbReference type="ARBA" id="ARBA00023136"/>
    </source>
</evidence>
<dbReference type="GO" id="GO:0032468">
    <property type="term" value="P:Golgi calcium ion homeostasis"/>
    <property type="evidence" value="ECO:0007669"/>
    <property type="project" value="TreeGrafter"/>
</dbReference>
<evidence type="ECO:0000256" key="4">
    <source>
        <dbReference type="ARBA" id="ARBA00022989"/>
    </source>
</evidence>
<feature type="transmembrane region" description="Helical" evidence="6">
    <location>
        <begin position="245"/>
        <end position="263"/>
    </location>
</feature>
<feature type="transmembrane region" description="Helical" evidence="6">
    <location>
        <begin position="174"/>
        <end position="192"/>
    </location>
</feature>
<accession>A0A0D2P4K2</accession>
<feature type="transmembrane region" description="Helical" evidence="6">
    <location>
        <begin position="212"/>
        <end position="233"/>
    </location>
</feature>
<comment type="similarity">
    <text evidence="2 6">Belongs to the GDT1 family.</text>
</comment>
<keyword evidence="7" id="KW-0175">Coiled coil</keyword>
<evidence type="ECO:0000256" key="7">
    <source>
        <dbReference type="SAM" id="Coils"/>
    </source>
</evidence>
<feature type="transmembrane region" description="Helical" evidence="6">
    <location>
        <begin position="47"/>
        <end position="66"/>
    </location>
</feature>
<feature type="coiled-coil region" evidence="7">
    <location>
        <begin position="98"/>
        <end position="125"/>
    </location>
</feature>
<comment type="subcellular location">
    <subcellularLocation>
        <location evidence="1 6">Membrane</location>
        <topology evidence="1 6">Multi-pass membrane protein</topology>
    </subcellularLocation>
</comment>
<organism evidence="8 9">
    <name type="scientific">Hypholoma sublateritium (strain FD-334 SS-4)</name>
    <dbReference type="NCBI Taxonomy" id="945553"/>
    <lineage>
        <taxon>Eukaryota</taxon>
        <taxon>Fungi</taxon>
        <taxon>Dikarya</taxon>
        <taxon>Basidiomycota</taxon>
        <taxon>Agaricomycotina</taxon>
        <taxon>Agaricomycetes</taxon>
        <taxon>Agaricomycetidae</taxon>
        <taxon>Agaricales</taxon>
        <taxon>Agaricineae</taxon>
        <taxon>Strophariaceae</taxon>
        <taxon>Hypholoma</taxon>
    </lineage>
</organism>
<proteinExistence type="inferred from homology"/>